<protein>
    <submittedName>
        <fullName evidence="1">Uncharacterized protein</fullName>
    </submittedName>
</protein>
<accession>A0A6A4EF48</accession>
<dbReference type="EMBL" id="QXGE01000162">
    <property type="protein sequence ID" value="KAE9321989.1"/>
    <property type="molecule type" value="Genomic_DNA"/>
</dbReference>
<evidence type="ECO:0000313" key="1">
    <source>
        <dbReference type="EMBL" id="KAE9321989.1"/>
    </source>
</evidence>
<comment type="caution">
    <text evidence="1">The sequence shown here is derived from an EMBL/GenBank/DDBJ whole genome shotgun (WGS) entry which is preliminary data.</text>
</comment>
<sequence>MLRFRAEVNKNSGRLKENQMLRERFQRAIETIMTLHKELKQMRGEAEASSERETYLIQLLQDMNLLVAGIVSNSHDRLTRCVSNLSDLLGVVGRANVAVSNALLASQQGVRFVISELGDSAQLKLLPGSFEGTLGRMKKEGYRGPTQLLPGADLDGVRHQTKESGKLVVKRGLEDQGQEANESAILRWREFYEDFVWTPETTIISRNQVTQFFFSIVRRPTLPSAEASSPGCVSRG</sequence>
<reference evidence="1 2" key="1">
    <citation type="submission" date="2018-08" db="EMBL/GenBank/DDBJ databases">
        <title>Genomic investigation of the strawberry pathogen Phytophthora fragariae indicates pathogenicity is determined by transcriptional variation in three key races.</title>
        <authorList>
            <person name="Adams T.M."/>
            <person name="Armitage A.D."/>
            <person name="Sobczyk M.K."/>
            <person name="Bates H.J."/>
            <person name="Dunwell J.M."/>
            <person name="Nellist C.F."/>
            <person name="Harrison R.J."/>
        </authorList>
    </citation>
    <scope>NUCLEOTIDE SEQUENCE [LARGE SCALE GENOMIC DNA]</scope>
    <source>
        <strain evidence="1 2">A4</strain>
    </source>
</reference>
<gene>
    <name evidence="1" type="ORF">PF001_g4623</name>
</gene>
<dbReference type="Proteomes" id="UP000437068">
    <property type="component" value="Unassembled WGS sequence"/>
</dbReference>
<organism evidence="1 2">
    <name type="scientific">Phytophthora fragariae</name>
    <dbReference type="NCBI Taxonomy" id="53985"/>
    <lineage>
        <taxon>Eukaryota</taxon>
        <taxon>Sar</taxon>
        <taxon>Stramenopiles</taxon>
        <taxon>Oomycota</taxon>
        <taxon>Peronosporomycetes</taxon>
        <taxon>Peronosporales</taxon>
        <taxon>Peronosporaceae</taxon>
        <taxon>Phytophthora</taxon>
    </lineage>
</organism>
<name>A0A6A4EF48_9STRA</name>
<proteinExistence type="predicted"/>
<dbReference type="AlphaFoldDB" id="A0A6A4EF48"/>
<evidence type="ECO:0000313" key="2">
    <source>
        <dbReference type="Proteomes" id="UP000437068"/>
    </source>
</evidence>